<gene>
    <name evidence="1" type="ORF">M413DRAFT_20993</name>
</gene>
<dbReference type="HOGENOM" id="CLU_2236901_0_0_1"/>
<protein>
    <submittedName>
        <fullName evidence="1">Uncharacterized protein</fullName>
    </submittedName>
</protein>
<evidence type="ECO:0000313" key="1">
    <source>
        <dbReference type="EMBL" id="KIM48633.1"/>
    </source>
</evidence>
<organism evidence="1 2">
    <name type="scientific">Hebeloma cylindrosporum</name>
    <dbReference type="NCBI Taxonomy" id="76867"/>
    <lineage>
        <taxon>Eukaryota</taxon>
        <taxon>Fungi</taxon>
        <taxon>Dikarya</taxon>
        <taxon>Basidiomycota</taxon>
        <taxon>Agaricomycotina</taxon>
        <taxon>Agaricomycetes</taxon>
        <taxon>Agaricomycetidae</taxon>
        <taxon>Agaricales</taxon>
        <taxon>Agaricineae</taxon>
        <taxon>Hymenogastraceae</taxon>
        <taxon>Hebeloma</taxon>
    </lineage>
</organism>
<name>A0A0C2YG12_HEBCY</name>
<dbReference type="EMBL" id="KN831768">
    <property type="protein sequence ID" value="KIM48633.1"/>
    <property type="molecule type" value="Genomic_DNA"/>
</dbReference>
<reference evidence="2" key="2">
    <citation type="submission" date="2015-01" db="EMBL/GenBank/DDBJ databases">
        <title>Evolutionary Origins and Diversification of the Mycorrhizal Mutualists.</title>
        <authorList>
            <consortium name="DOE Joint Genome Institute"/>
            <consortium name="Mycorrhizal Genomics Consortium"/>
            <person name="Kohler A."/>
            <person name="Kuo A."/>
            <person name="Nagy L.G."/>
            <person name="Floudas D."/>
            <person name="Copeland A."/>
            <person name="Barry K.W."/>
            <person name="Cichocki N."/>
            <person name="Veneault-Fourrey C."/>
            <person name="LaButti K."/>
            <person name="Lindquist E.A."/>
            <person name="Lipzen A."/>
            <person name="Lundell T."/>
            <person name="Morin E."/>
            <person name="Murat C."/>
            <person name="Riley R."/>
            <person name="Ohm R."/>
            <person name="Sun H."/>
            <person name="Tunlid A."/>
            <person name="Henrissat B."/>
            <person name="Grigoriev I.V."/>
            <person name="Hibbett D.S."/>
            <person name="Martin F."/>
        </authorList>
    </citation>
    <scope>NUCLEOTIDE SEQUENCE [LARGE SCALE GENOMIC DNA]</scope>
    <source>
        <strain evidence="2">h7</strain>
    </source>
</reference>
<keyword evidence="2" id="KW-1185">Reference proteome</keyword>
<dbReference type="AlphaFoldDB" id="A0A0C2YG12"/>
<dbReference type="Proteomes" id="UP000053424">
    <property type="component" value="Unassembled WGS sequence"/>
</dbReference>
<sequence>MSLRRPSSATTHVSPAGETMSFNYFMDVGRLRRAESTFYCRLSLKRARSASTSIVRSMYGNELRLWRLLKIFARTFQALLWMHDVKHNATLYFSFRELLRLWSSC</sequence>
<reference evidence="1 2" key="1">
    <citation type="submission" date="2014-04" db="EMBL/GenBank/DDBJ databases">
        <authorList>
            <consortium name="DOE Joint Genome Institute"/>
            <person name="Kuo A."/>
            <person name="Gay G."/>
            <person name="Dore J."/>
            <person name="Kohler A."/>
            <person name="Nagy L.G."/>
            <person name="Floudas D."/>
            <person name="Copeland A."/>
            <person name="Barry K.W."/>
            <person name="Cichocki N."/>
            <person name="Veneault-Fourrey C."/>
            <person name="LaButti K."/>
            <person name="Lindquist E.A."/>
            <person name="Lipzen A."/>
            <person name="Lundell T."/>
            <person name="Morin E."/>
            <person name="Murat C."/>
            <person name="Sun H."/>
            <person name="Tunlid A."/>
            <person name="Henrissat B."/>
            <person name="Grigoriev I.V."/>
            <person name="Hibbett D.S."/>
            <person name="Martin F."/>
            <person name="Nordberg H.P."/>
            <person name="Cantor M.N."/>
            <person name="Hua S.X."/>
        </authorList>
    </citation>
    <scope>NUCLEOTIDE SEQUENCE [LARGE SCALE GENOMIC DNA]</scope>
    <source>
        <strain evidence="2">h7</strain>
    </source>
</reference>
<proteinExistence type="predicted"/>
<accession>A0A0C2YG12</accession>
<evidence type="ECO:0000313" key="2">
    <source>
        <dbReference type="Proteomes" id="UP000053424"/>
    </source>
</evidence>